<comment type="caution">
    <text evidence="2">The sequence shown here is derived from an EMBL/GenBank/DDBJ whole genome shotgun (WGS) entry which is preliminary data.</text>
</comment>
<reference evidence="2 3" key="1">
    <citation type="submission" date="2017-06" db="EMBL/GenBank/DDBJ databases">
        <title>Comparative genomic analysis of Ambrosia Fusariam Clade fungi.</title>
        <authorList>
            <person name="Stajich J.E."/>
            <person name="Carrillo J."/>
            <person name="Kijimoto T."/>
            <person name="Eskalen A."/>
            <person name="O'Donnell K."/>
            <person name="Kasson M."/>
        </authorList>
    </citation>
    <scope>NUCLEOTIDE SEQUENCE [LARGE SCALE GENOMIC DNA]</scope>
    <source>
        <strain evidence="2 3">NRRL62584</strain>
    </source>
</reference>
<name>A0A428PH89_9HYPO</name>
<dbReference type="OrthoDB" id="5065299at2759"/>
<feature type="compositionally biased region" description="Basic and acidic residues" evidence="1">
    <location>
        <begin position="49"/>
        <end position="73"/>
    </location>
</feature>
<sequence length="135" mass="15021">MSQNSTNNTVARGNAPKETHQSSAQGAAPNTNNETGSTNTGRSLHHTRRCDPRDLIIVEAETSDKPPREEPVMVHRTRPRGRRVSPSDLASIDFSDLIQEEPVMVSQEEAIDDEWIKEFPKDSQKEADNAQGSRE</sequence>
<dbReference type="EMBL" id="NKCI01000136">
    <property type="protein sequence ID" value="RSL52360.1"/>
    <property type="molecule type" value="Genomic_DNA"/>
</dbReference>
<evidence type="ECO:0000313" key="3">
    <source>
        <dbReference type="Proteomes" id="UP000288168"/>
    </source>
</evidence>
<feature type="region of interest" description="Disordered" evidence="1">
    <location>
        <begin position="1"/>
        <end position="88"/>
    </location>
</feature>
<organism evidence="2 3">
    <name type="scientific">Fusarium duplospermum</name>
    <dbReference type="NCBI Taxonomy" id="1325734"/>
    <lineage>
        <taxon>Eukaryota</taxon>
        <taxon>Fungi</taxon>
        <taxon>Dikarya</taxon>
        <taxon>Ascomycota</taxon>
        <taxon>Pezizomycotina</taxon>
        <taxon>Sordariomycetes</taxon>
        <taxon>Hypocreomycetidae</taxon>
        <taxon>Hypocreales</taxon>
        <taxon>Nectriaceae</taxon>
        <taxon>Fusarium</taxon>
        <taxon>Fusarium solani species complex</taxon>
    </lineage>
</organism>
<gene>
    <name evidence="2" type="ORF">CEP54_010934</name>
</gene>
<accession>A0A428PH89</accession>
<keyword evidence="3" id="KW-1185">Reference proteome</keyword>
<evidence type="ECO:0000313" key="2">
    <source>
        <dbReference type="EMBL" id="RSL52360.1"/>
    </source>
</evidence>
<feature type="region of interest" description="Disordered" evidence="1">
    <location>
        <begin position="106"/>
        <end position="135"/>
    </location>
</feature>
<dbReference type="Proteomes" id="UP000288168">
    <property type="component" value="Unassembled WGS sequence"/>
</dbReference>
<proteinExistence type="predicted"/>
<feature type="compositionally biased region" description="Low complexity" evidence="1">
    <location>
        <begin position="30"/>
        <end position="41"/>
    </location>
</feature>
<dbReference type="AlphaFoldDB" id="A0A428PH89"/>
<protein>
    <submittedName>
        <fullName evidence="2">Uncharacterized protein</fullName>
    </submittedName>
</protein>
<feature type="compositionally biased region" description="Polar residues" evidence="1">
    <location>
        <begin position="1"/>
        <end position="11"/>
    </location>
</feature>
<evidence type="ECO:0000256" key="1">
    <source>
        <dbReference type="SAM" id="MobiDB-lite"/>
    </source>
</evidence>
<feature type="compositionally biased region" description="Basic and acidic residues" evidence="1">
    <location>
        <begin position="114"/>
        <end position="135"/>
    </location>
</feature>